<sequence length="426" mass="49474">MIKSLKAYWNLRKFYILGVYICIILVGVIGMITDQSNWNSYRENVYNYTNEKDYHTFKSQVEELVKNGHGKDDYHSIDFFSSQFSETGSPKEVNSDKVWSYDYVAASTFGKSSYVNEHNLNTSELKNRLSAKNVLQYLPNSFEEYRNKLLNFYNPTPEYNNGFIFGPENSTYFFVSINNSAIMSFVLIIAPLLLLIMCLDQGRKFSLFYVQRGRNRNKLLFSQFIYFALGSILMITLMSIITHMTRGLFIPNKYVNIPVRGLIENGKQIVALALILTIFIMFIDALIGKSIYKILTTVFSIPAIILFVNNLSSKYRGDLDKYLSNFKFIITLIILSVIIIPIIYFMNLKYSSEQDERFIRLKKLSIPFYLFIVFLTTFDLFMPSVTSSSFSTNNLIYIIIGIFVIVLFGKLILNFDSYLIFKRKNK</sequence>
<feature type="transmembrane region" description="Helical" evidence="1">
    <location>
        <begin position="395"/>
        <end position="421"/>
    </location>
</feature>
<reference evidence="3" key="1">
    <citation type="submission" date="2016-09" db="EMBL/GenBank/DDBJ databases">
        <title>Draft genome sequence of a novel species of the family Streptococcaceae isolated from flowers.</title>
        <authorList>
            <person name="Chuah L.-O."/>
            <person name="Yap K.-P."/>
            <person name="Thong K.L."/>
            <person name="Liong M.T."/>
            <person name="Ahmad R."/>
            <person name="Rusul G."/>
        </authorList>
    </citation>
    <scope>NUCLEOTIDE SEQUENCE [LARGE SCALE GENOMIC DNA]</scope>
    <source>
        <strain evidence="3">DF1</strain>
    </source>
</reference>
<dbReference type="STRING" id="1859473.BG261_00420"/>
<feature type="transmembrane region" description="Helical" evidence="1">
    <location>
        <begin position="181"/>
        <end position="199"/>
    </location>
</feature>
<keyword evidence="1" id="KW-1133">Transmembrane helix</keyword>
<feature type="transmembrane region" description="Helical" evidence="1">
    <location>
        <begin position="12"/>
        <end position="32"/>
    </location>
</feature>
<dbReference type="AlphaFoldDB" id="A0A1E8GQ73"/>
<comment type="caution">
    <text evidence="2">The sequence shown here is derived from an EMBL/GenBank/DDBJ whole genome shotgun (WGS) entry which is preliminary data.</text>
</comment>
<keyword evidence="1" id="KW-0812">Transmembrane</keyword>
<evidence type="ECO:0000256" key="1">
    <source>
        <dbReference type="SAM" id="Phobius"/>
    </source>
</evidence>
<dbReference type="Proteomes" id="UP000178622">
    <property type="component" value="Unassembled WGS sequence"/>
</dbReference>
<dbReference type="EMBL" id="MKIR01000001">
    <property type="protein sequence ID" value="OFI50385.1"/>
    <property type="molecule type" value="Genomic_DNA"/>
</dbReference>
<proteinExistence type="predicted"/>
<evidence type="ECO:0000313" key="2">
    <source>
        <dbReference type="EMBL" id="OFI50385.1"/>
    </source>
</evidence>
<gene>
    <name evidence="2" type="ORF">BG261_00420</name>
</gene>
<feature type="transmembrane region" description="Helical" evidence="1">
    <location>
        <begin position="219"/>
        <end position="241"/>
    </location>
</feature>
<evidence type="ECO:0000313" key="3">
    <source>
        <dbReference type="Proteomes" id="UP000178622"/>
    </source>
</evidence>
<dbReference type="OrthoDB" id="2243734at2"/>
<feature type="transmembrane region" description="Helical" evidence="1">
    <location>
        <begin position="366"/>
        <end position="383"/>
    </location>
</feature>
<accession>A0A1E8GQ73</accession>
<feature type="transmembrane region" description="Helical" evidence="1">
    <location>
        <begin position="269"/>
        <end position="287"/>
    </location>
</feature>
<organism evidence="2 3">
    <name type="scientific">Floricoccus tropicus</name>
    <dbReference type="NCBI Taxonomy" id="1859473"/>
    <lineage>
        <taxon>Bacteria</taxon>
        <taxon>Bacillati</taxon>
        <taxon>Bacillota</taxon>
        <taxon>Bacilli</taxon>
        <taxon>Lactobacillales</taxon>
        <taxon>Streptococcaceae</taxon>
        <taxon>Floricoccus</taxon>
    </lineage>
</organism>
<dbReference type="RefSeq" id="WP_070791119.1">
    <property type="nucleotide sequence ID" value="NZ_MKIR01000001.1"/>
</dbReference>
<name>A0A1E8GQ73_9LACT</name>
<feature type="transmembrane region" description="Helical" evidence="1">
    <location>
        <begin position="294"/>
        <end position="312"/>
    </location>
</feature>
<protein>
    <submittedName>
        <fullName evidence="2">Uncharacterized protein</fullName>
    </submittedName>
</protein>
<keyword evidence="3" id="KW-1185">Reference proteome</keyword>
<keyword evidence="1" id="KW-0472">Membrane</keyword>
<feature type="transmembrane region" description="Helical" evidence="1">
    <location>
        <begin position="324"/>
        <end position="345"/>
    </location>
</feature>